<feature type="signal peptide" evidence="1">
    <location>
        <begin position="1"/>
        <end position="22"/>
    </location>
</feature>
<evidence type="ECO:0000313" key="2">
    <source>
        <dbReference type="EMBL" id="REF87572.1"/>
    </source>
</evidence>
<dbReference type="EMBL" id="QUMO01000002">
    <property type="protein sequence ID" value="REF87572.1"/>
    <property type="molecule type" value="Genomic_DNA"/>
</dbReference>
<organism evidence="2 3">
    <name type="scientific">Methylovirgula ligni</name>
    <dbReference type="NCBI Taxonomy" id="569860"/>
    <lineage>
        <taxon>Bacteria</taxon>
        <taxon>Pseudomonadati</taxon>
        <taxon>Pseudomonadota</taxon>
        <taxon>Alphaproteobacteria</taxon>
        <taxon>Hyphomicrobiales</taxon>
        <taxon>Beijerinckiaceae</taxon>
        <taxon>Methylovirgula</taxon>
    </lineage>
</organism>
<dbReference type="AlphaFoldDB" id="A0A3D9YXZ6"/>
<feature type="chain" id="PRO_5017693373" evidence="1">
    <location>
        <begin position="23"/>
        <end position="79"/>
    </location>
</feature>
<reference evidence="2 3" key="1">
    <citation type="submission" date="2018-08" db="EMBL/GenBank/DDBJ databases">
        <title>Genomic Encyclopedia of Type Strains, Phase IV (KMG-IV): sequencing the most valuable type-strain genomes for metagenomic binning, comparative biology and taxonomic classification.</title>
        <authorList>
            <person name="Goeker M."/>
        </authorList>
    </citation>
    <scope>NUCLEOTIDE SEQUENCE [LARGE SCALE GENOMIC DNA]</scope>
    <source>
        <strain evidence="2 3">BW863</strain>
    </source>
</reference>
<accession>A0A3D9YXZ6</accession>
<comment type="caution">
    <text evidence="2">The sequence shown here is derived from an EMBL/GenBank/DDBJ whole genome shotgun (WGS) entry which is preliminary data.</text>
</comment>
<keyword evidence="1" id="KW-0732">Signal</keyword>
<evidence type="ECO:0000313" key="3">
    <source>
        <dbReference type="Proteomes" id="UP000256900"/>
    </source>
</evidence>
<sequence length="79" mass="8668">MRVKATFIALAAALLFATSAGAVDVQETVEMITHTDLIMKDGGTMHADIVKMNGKTYIMMSVDDLPDYLHQQILKAMPQ</sequence>
<dbReference type="Proteomes" id="UP000256900">
    <property type="component" value="Unassembled WGS sequence"/>
</dbReference>
<gene>
    <name evidence="2" type="ORF">DES32_1195</name>
</gene>
<evidence type="ECO:0000256" key="1">
    <source>
        <dbReference type="SAM" id="SignalP"/>
    </source>
</evidence>
<proteinExistence type="predicted"/>
<keyword evidence="3" id="KW-1185">Reference proteome</keyword>
<dbReference type="RefSeq" id="WP_115835759.1">
    <property type="nucleotide sequence ID" value="NZ_CP025086.1"/>
</dbReference>
<name>A0A3D9YXZ6_9HYPH</name>
<protein>
    <submittedName>
        <fullName evidence="2">Uncharacterized protein</fullName>
    </submittedName>
</protein>